<reference evidence="3" key="1">
    <citation type="submission" date="2016-11" db="UniProtKB">
        <authorList>
            <consortium name="WormBaseParasite"/>
        </authorList>
    </citation>
    <scope>IDENTIFICATION</scope>
</reference>
<name>A0A1I7SQA9_BURXY</name>
<evidence type="ECO:0000313" key="3">
    <source>
        <dbReference type="WBParaSite" id="BXY_1521900.1"/>
    </source>
</evidence>
<proteinExistence type="predicted"/>
<organism evidence="2 3">
    <name type="scientific">Bursaphelenchus xylophilus</name>
    <name type="common">Pinewood nematode worm</name>
    <name type="synonym">Aphelenchoides xylophilus</name>
    <dbReference type="NCBI Taxonomy" id="6326"/>
    <lineage>
        <taxon>Eukaryota</taxon>
        <taxon>Metazoa</taxon>
        <taxon>Ecdysozoa</taxon>
        <taxon>Nematoda</taxon>
        <taxon>Chromadorea</taxon>
        <taxon>Rhabditida</taxon>
        <taxon>Tylenchina</taxon>
        <taxon>Tylenchomorpha</taxon>
        <taxon>Aphelenchoidea</taxon>
        <taxon>Aphelenchoididae</taxon>
        <taxon>Bursaphelenchus</taxon>
    </lineage>
</organism>
<accession>A0A1I7SQA9</accession>
<dbReference type="WBParaSite" id="BXY_1521900.1">
    <property type="protein sequence ID" value="BXY_1521900.1"/>
    <property type="gene ID" value="BXY_1521900"/>
</dbReference>
<feature type="region of interest" description="Disordered" evidence="1">
    <location>
        <begin position="81"/>
        <end position="108"/>
    </location>
</feature>
<sequence>MSENSIYPQKPPKFTCVCTCNDQMDEMSDGLEAVFSRIPSKSIKPSGAERKDTFYSFNNVLAIPQPNKELKAQLSGFREYMAGGHGKGETEKRAPFYPQGRSPSLKTI</sequence>
<dbReference type="Proteomes" id="UP000095284">
    <property type="component" value="Unplaced"/>
</dbReference>
<dbReference type="AlphaFoldDB" id="A0A1I7SQA9"/>
<evidence type="ECO:0000256" key="1">
    <source>
        <dbReference type="SAM" id="MobiDB-lite"/>
    </source>
</evidence>
<protein>
    <submittedName>
        <fullName evidence="3">Uncharacterized protein</fullName>
    </submittedName>
</protein>
<evidence type="ECO:0000313" key="2">
    <source>
        <dbReference type="Proteomes" id="UP000095284"/>
    </source>
</evidence>